<name>A0A0V1LHC6_9BILA</name>
<dbReference type="AlphaFoldDB" id="A0A0V1LHC6"/>
<dbReference type="OrthoDB" id="10633995at2759"/>
<accession>A0A0V1LHC6</accession>
<gene>
    <name evidence="1" type="ORF">T02_10357</name>
</gene>
<dbReference type="EMBL" id="JYDW01000050">
    <property type="protein sequence ID" value="KRZ58921.1"/>
    <property type="molecule type" value="Genomic_DNA"/>
</dbReference>
<protein>
    <submittedName>
        <fullName evidence="1">Uncharacterized protein</fullName>
    </submittedName>
</protein>
<comment type="caution">
    <text evidence="1">The sequence shown here is derived from an EMBL/GenBank/DDBJ whole genome shotgun (WGS) entry which is preliminary data.</text>
</comment>
<dbReference type="Proteomes" id="UP000054721">
    <property type="component" value="Unassembled WGS sequence"/>
</dbReference>
<keyword evidence="2" id="KW-1185">Reference proteome</keyword>
<reference evidence="1 2" key="1">
    <citation type="submission" date="2015-05" db="EMBL/GenBank/DDBJ databases">
        <title>Evolution of Trichinella species and genotypes.</title>
        <authorList>
            <person name="Korhonen P.K."/>
            <person name="Edoardo P."/>
            <person name="Giuseppe L.R."/>
            <person name="Gasser R.B."/>
        </authorList>
    </citation>
    <scope>NUCLEOTIDE SEQUENCE [LARGE SCALE GENOMIC DNA]</scope>
    <source>
        <strain evidence="1">ISS10</strain>
    </source>
</reference>
<evidence type="ECO:0000313" key="1">
    <source>
        <dbReference type="EMBL" id="KRZ58921.1"/>
    </source>
</evidence>
<sequence length="79" mass="9102">MKITFPSRIKFKNVVENRNGFSYFLLDSYNELQLDCIINTRSTRFPQLNSIFGCTVPALDPRHLPNDLQSVIFNGSSYV</sequence>
<proteinExistence type="predicted"/>
<organism evidence="1 2">
    <name type="scientific">Trichinella nativa</name>
    <dbReference type="NCBI Taxonomy" id="6335"/>
    <lineage>
        <taxon>Eukaryota</taxon>
        <taxon>Metazoa</taxon>
        <taxon>Ecdysozoa</taxon>
        <taxon>Nematoda</taxon>
        <taxon>Enoplea</taxon>
        <taxon>Dorylaimia</taxon>
        <taxon>Trichinellida</taxon>
        <taxon>Trichinellidae</taxon>
        <taxon>Trichinella</taxon>
    </lineage>
</organism>
<evidence type="ECO:0000313" key="2">
    <source>
        <dbReference type="Proteomes" id="UP000054721"/>
    </source>
</evidence>